<dbReference type="SUPFAM" id="SSF51197">
    <property type="entry name" value="Clavaminate synthase-like"/>
    <property type="match status" value="1"/>
</dbReference>
<evidence type="ECO:0000313" key="4">
    <source>
        <dbReference type="EMBL" id="WAR25999.1"/>
    </source>
</evidence>
<accession>A0ABY7FYK7</accession>
<dbReference type="Pfam" id="PF13428">
    <property type="entry name" value="TPR_14"/>
    <property type="match status" value="1"/>
</dbReference>
<dbReference type="SUPFAM" id="SSF48452">
    <property type="entry name" value="TPR-like"/>
    <property type="match status" value="1"/>
</dbReference>
<feature type="compositionally biased region" description="Polar residues" evidence="2">
    <location>
        <begin position="11"/>
        <end position="28"/>
    </location>
</feature>
<dbReference type="PANTHER" id="PTHR12480:SF21">
    <property type="entry name" value="JMJC DOMAIN-CONTAINING PROTEIN 8"/>
    <property type="match status" value="1"/>
</dbReference>
<reference evidence="4" key="1">
    <citation type="submission" date="2022-11" db="EMBL/GenBank/DDBJ databases">
        <title>Centuries of genome instability and evolution in soft-shell clam transmissible cancer (bioRxiv).</title>
        <authorList>
            <person name="Hart S.F.M."/>
            <person name="Yonemitsu M.A."/>
            <person name="Giersch R.M."/>
            <person name="Beal B.F."/>
            <person name="Arriagada G."/>
            <person name="Davis B.W."/>
            <person name="Ostrander E.A."/>
            <person name="Goff S.P."/>
            <person name="Metzger M.J."/>
        </authorList>
    </citation>
    <scope>NUCLEOTIDE SEQUENCE</scope>
    <source>
        <strain evidence="4">MELC-2E11</strain>
        <tissue evidence="4">Siphon/mantle</tissue>
    </source>
</reference>
<gene>
    <name evidence="4" type="ORF">MAR_011703</name>
</gene>
<dbReference type="Gene3D" id="2.60.120.650">
    <property type="entry name" value="Cupin"/>
    <property type="match status" value="1"/>
</dbReference>
<keyword evidence="5" id="KW-1185">Reference proteome</keyword>
<dbReference type="PANTHER" id="PTHR12480">
    <property type="entry name" value="ARGININE DEMETHYLASE AND LYSYL-HYDROXYLASE JMJD"/>
    <property type="match status" value="1"/>
</dbReference>
<evidence type="ECO:0000256" key="2">
    <source>
        <dbReference type="SAM" id="MobiDB-lite"/>
    </source>
</evidence>
<keyword evidence="3" id="KW-1133">Transmembrane helix</keyword>
<dbReference type="InterPro" id="IPR050910">
    <property type="entry name" value="JMJD6_ArgDemeth/LysHydrox"/>
</dbReference>
<keyword evidence="3" id="KW-0812">Transmembrane</keyword>
<evidence type="ECO:0000313" key="5">
    <source>
        <dbReference type="Proteomes" id="UP001164746"/>
    </source>
</evidence>
<keyword evidence="1" id="KW-0802">TPR repeat</keyword>
<dbReference type="Proteomes" id="UP001164746">
    <property type="component" value="Chromosome 14"/>
</dbReference>
<dbReference type="InterPro" id="IPR019734">
    <property type="entry name" value="TPR_rpt"/>
</dbReference>
<keyword evidence="3" id="KW-0472">Membrane</keyword>
<feature type="repeat" description="TPR" evidence="1">
    <location>
        <begin position="333"/>
        <end position="366"/>
    </location>
</feature>
<feature type="repeat" description="TPR" evidence="1">
    <location>
        <begin position="401"/>
        <end position="434"/>
    </location>
</feature>
<evidence type="ECO:0000256" key="3">
    <source>
        <dbReference type="SAM" id="Phobius"/>
    </source>
</evidence>
<sequence length="475" mass="54550">MTKPMPDNGTMMKTYSSNNPRKVSQSASKSESIPKPLYKLIIVSSILLVIVLTAFEFRYVVFEYLSLLHIVKLDLNPKHGNGGWREPDEATLQLYDTGICNIDRVNAVDLTLDIFESTYRHRKPVIVTFPNGAEDWINPGKWTVESLKTEYGDRWVLSGNAREIVRRGGSGYVETTFEEYLNDLLNESDQIGEPFYVFDRDFYNNSYLPDSLKPPPYFKIQDGVDDSIFFLGSSGSGVSFHKHADAWNGVIFGRKKWFLYTPESVYHGTVNLGDTIAIGIQKKEAVTEVEKIFYTERKLVESMRGLKEDEKKKAQENQLKLLKSLLHFIPENAEVHMRIGELYSELNDFVQAENHLNKARQLDKFFLIATLNLASVKQKMVDPHAAESLYRECMHATSKLWDVYAQYGDFLLAQGRPKEAAEIYRKGIELEPNSLAFWHHLRYAHEVSGNLEDARETQKIIDEMKLVEITYDIDS</sequence>
<dbReference type="Gene3D" id="1.25.40.10">
    <property type="entry name" value="Tetratricopeptide repeat domain"/>
    <property type="match status" value="2"/>
</dbReference>
<feature type="transmembrane region" description="Helical" evidence="3">
    <location>
        <begin position="37"/>
        <end position="55"/>
    </location>
</feature>
<feature type="region of interest" description="Disordered" evidence="2">
    <location>
        <begin position="1"/>
        <end position="28"/>
    </location>
</feature>
<dbReference type="SMART" id="SM00028">
    <property type="entry name" value="TPR"/>
    <property type="match status" value="2"/>
</dbReference>
<dbReference type="EMBL" id="CP111025">
    <property type="protein sequence ID" value="WAR25999.1"/>
    <property type="molecule type" value="Genomic_DNA"/>
</dbReference>
<dbReference type="PROSITE" id="PS50005">
    <property type="entry name" value="TPR"/>
    <property type="match status" value="2"/>
</dbReference>
<protein>
    <submittedName>
        <fullName evidence="4">JMJD8-like protein</fullName>
    </submittedName>
</protein>
<name>A0ABY7FYK7_MYAAR</name>
<organism evidence="4 5">
    <name type="scientific">Mya arenaria</name>
    <name type="common">Soft-shell clam</name>
    <dbReference type="NCBI Taxonomy" id="6604"/>
    <lineage>
        <taxon>Eukaryota</taxon>
        <taxon>Metazoa</taxon>
        <taxon>Spiralia</taxon>
        <taxon>Lophotrochozoa</taxon>
        <taxon>Mollusca</taxon>
        <taxon>Bivalvia</taxon>
        <taxon>Autobranchia</taxon>
        <taxon>Heteroconchia</taxon>
        <taxon>Euheterodonta</taxon>
        <taxon>Imparidentia</taxon>
        <taxon>Neoheterodontei</taxon>
        <taxon>Myida</taxon>
        <taxon>Myoidea</taxon>
        <taxon>Myidae</taxon>
        <taxon>Mya</taxon>
    </lineage>
</organism>
<proteinExistence type="predicted"/>
<dbReference type="InterPro" id="IPR011990">
    <property type="entry name" value="TPR-like_helical_dom_sf"/>
</dbReference>
<evidence type="ECO:0000256" key="1">
    <source>
        <dbReference type="PROSITE-ProRule" id="PRU00339"/>
    </source>
</evidence>